<feature type="transmembrane region" description="Helical" evidence="1">
    <location>
        <begin position="40"/>
        <end position="58"/>
    </location>
</feature>
<keyword evidence="3" id="KW-1185">Reference proteome</keyword>
<organism evidence="2 3">
    <name type="scientific">Daejeonella rubra</name>
    <dbReference type="NCBI Taxonomy" id="990371"/>
    <lineage>
        <taxon>Bacteria</taxon>
        <taxon>Pseudomonadati</taxon>
        <taxon>Bacteroidota</taxon>
        <taxon>Sphingobacteriia</taxon>
        <taxon>Sphingobacteriales</taxon>
        <taxon>Sphingobacteriaceae</taxon>
        <taxon>Daejeonella</taxon>
    </lineage>
</organism>
<name>A0A1G9U603_9SPHI</name>
<dbReference type="AlphaFoldDB" id="A0A1G9U603"/>
<protein>
    <recommendedName>
        <fullName evidence="4">ATP synthase protein I</fullName>
    </recommendedName>
</protein>
<dbReference type="OrthoDB" id="981547at2"/>
<dbReference type="STRING" id="990371.SAMN05421813_11560"/>
<feature type="transmembrane region" description="Helical" evidence="1">
    <location>
        <begin position="70"/>
        <end position="92"/>
    </location>
</feature>
<evidence type="ECO:0000313" key="2">
    <source>
        <dbReference type="EMBL" id="SDM55282.1"/>
    </source>
</evidence>
<evidence type="ECO:0000256" key="1">
    <source>
        <dbReference type="SAM" id="Phobius"/>
    </source>
</evidence>
<feature type="transmembrane region" description="Helical" evidence="1">
    <location>
        <begin position="104"/>
        <end position="123"/>
    </location>
</feature>
<evidence type="ECO:0008006" key="4">
    <source>
        <dbReference type="Google" id="ProtNLM"/>
    </source>
</evidence>
<keyword evidence="1" id="KW-0472">Membrane</keyword>
<dbReference type="EMBL" id="FNHH01000015">
    <property type="protein sequence ID" value="SDM55282.1"/>
    <property type="molecule type" value="Genomic_DNA"/>
</dbReference>
<evidence type="ECO:0000313" key="3">
    <source>
        <dbReference type="Proteomes" id="UP000199226"/>
    </source>
</evidence>
<feature type="transmembrane region" description="Helical" evidence="1">
    <location>
        <begin position="7"/>
        <end position="28"/>
    </location>
</feature>
<reference evidence="3" key="1">
    <citation type="submission" date="2016-10" db="EMBL/GenBank/DDBJ databases">
        <authorList>
            <person name="Varghese N."/>
            <person name="Submissions S."/>
        </authorList>
    </citation>
    <scope>NUCLEOTIDE SEQUENCE [LARGE SCALE GENOMIC DNA]</scope>
    <source>
        <strain evidence="3">DSM 24536</strain>
    </source>
</reference>
<keyword evidence="1" id="KW-1133">Transmembrane helix</keyword>
<dbReference type="Proteomes" id="UP000199226">
    <property type="component" value="Unassembled WGS sequence"/>
</dbReference>
<gene>
    <name evidence="2" type="ORF">SAMN05421813_11560</name>
</gene>
<keyword evidence="1" id="KW-0812">Transmembrane</keyword>
<proteinExistence type="predicted"/>
<sequence length="129" mass="15267">MSILRFIIYFILFIAFLAVAPLIAQYYFPDEALVIPRFWPLFWIFSIVTFSIYLFAYWRMSISNKASGQALLGSVTIKLLICMIIAFVYISGNTVEPAKFIINFFYLYFFHTVFEIYCLLCNLRNQKFK</sequence>
<accession>A0A1G9U603</accession>